<keyword evidence="3" id="KW-1185">Reference proteome</keyword>
<gene>
    <name evidence="2" type="ORF">BJY01DRAFT_245473</name>
</gene>
<proteinExistence type="predicted"/>
<organism evidence="2 3">
    <name type="scientific">Aspergillus pseudoustus</name>
    <dbReference type="NCBI Taxonomy" id="1810923"/>
    <lineage>
        <taxon>Eukaryota</taxon>
        <taxon>Fungi</taxon>
        <taxon>Dikarya</taxon>
        <taxon>Ascomycota</taxon>
        <taxon>Pezizomycotina</taxon>
        <taxon>Eurotiomycetes</taxon>
        <taxon>Eurotiomycetidae</taxon>
        <taxon>Eurotiales</taxon>
        <taxon>Aspergillaceae</taxon>
        <taxon>Aspergillus</taxon>
        <taxon>Aspergillus subgen. Nidulantes</taxon>
    </lineage>
</organism>
<keyword evidence="1" id="KW-0732">Signal</keyword>
<dbReference type="Proteomes" id="UP001610446">
    <property type="component" value="Unassembled WGS sequence"/>
</dbReference>
<comment type="caution">
    <text evidence="2">The sequence shown here is derived from an EMBL/GenBank/DDBJ whole genome shotgun (WGS) entry which is preliminary data.</text>
</comment>
<reference evidence="2 3" key="1">
    <citation type="submission" date="2024-07" db="EMBL/GenBank/DDBJ databases">
        <title>Section-level genome sequencing and comparative genomics of Aspergillus sections Usti and Cavernicolus.</title>
        <authorList>
            <consortium name="Lawrence Berkeley National Laboratory"/>
            <person name="Nybo J.L."/>
            <person name="Vesth T.C."/>
            <person name="Theobald S."/>
            <person name="Frisvad J.C."/>
            <person name="Larsen T.O."/>
            <person name="Kjaerboelling I."/>
            <person name="Rothschild-Mancinelli K."/>
            <person name="Lyhne E.K."/>
            <person name="Kogle M.E."/>
            <person name="Barry K."/>
            <person name="Clum A."/>
            <person name="Na H."/>
            <person name="Ledsgaard L."/>
            <person name="Lin J."/>
            <person name="Lipzen A."/>
            <person name="Kuo A."/>
            <person name="Riley R."/>
            <person name="Mondo S."/>
            <person name="Labutti K."/>
            <person name="Haridas S."/>
            <person name="Pangalinan J."/>
            <person name="Salamov A.A."/>
            <person name="Simmons B.A."/>
            <person name="Magnuson J.K."/>
            <person name="Chen J."/>
            <person name="Drula E."/>
            <person name="Henrissat B."/>
            <person name="Wiebenga A."/>
            <person name="Lubbers R.J."/>
            <person name="Gomes A.C."/>
            <person name="Makela M.R."/>
            <person name="Stajich J."/>
            <person name="Grigoriev I.V."/>
            <person name="Mortensen U.H."/>
            <person name="De Vries R.P."/>
            <person name="Baker S.E."/>
            <person name="Andersen M.R."/>
        </authorList>
    </citation>
    <scope>NUCLEOTIDE SEQUENCE [LARGE SCALE GENOMIC DNA]</scope>
    <source>
        <strain evidence="2 3">CBS 123904</strain>
    </source>
</reference>
<evidence type="ECO:0000256" key="1">
    <source>
        <dbReference type="SAM" id="SignalP"/>
    </source>
</evidence>
<dbReference type="EMBL" id="JBFXLU010000037">
    <property type="protein sequence ID" value="KAL2850301.1"/>
    <property type="molecule type" value="Genomic_DNA"/>
</dbReference>
<feature type="chain" id="PRO_5047169004" evidence="1">
    <location>
        <begin position="21"/>
        <end position="315"/>
    </location>
</feature>
<feature type="signal peptide" evidence="1">
    <location>
        <begin position="1"/>
        <end position="20"/>
    </location>
</feature>
<evidence type="ECO:0000313" key="2">
    <source>
        <dbReference type="EMBL" id="KAL2850301.1"/>
    </source>
</evidence>
<evidence type="ECO:0000313" key="3">
    <source>
        <dbReference type="Proteomes" id="UP001610446"/>
    </source>
</evidence>
<protein>
    <submittedName>
        <fullName evidence="2">Uncharacterized protein</fullName>
    </submittedName>
</protein>
<name>A0ABR4KDM9_9EURO</name>
<sequence>MKLSFLHLVSCICTLMAATGERGAAERAYIFSLYIQEEIYDDPRTQGAIASGCVGTRTGVLGQLNRCTFRELCEYLWAPSFPGQERPDITRAVWQPFTMEIADQYFRNGQRVSEPILRILGQVSINGVRRDWYMGLLNGPNLLPGVIDHPNEYYRAARELGEWDMQARRAISDRIGSGTLTAAEEARFNNWRRESEYALELIVGLREKKIYQSITRAMARPQYFGHRIETQLNLAYQHIRYIGRFPMPDREGTITQYTDQFGGGNAGRAAAAAAYDQAMNAISATEESKSHFEAIASWRHSRVQLRACGFYVWWR</sequence>
<accession>A0ABR4KDM9</accession>